<sequence length="114" mass="12151">MSFIGFLTQKIPVTQQSMYNIAIAQDSKLLSEVVVTSFGIERDKKSLGYGVSGVSAEQITKAPVADVTNALAGKVAGVQISGTGGGWPAPTSPFGLFQYYGQQSALVRDRWRAH</sequence>
<accession>A0A7H0GWN1</accession>
<dbReference type="Proteomes" id="UP000516093">
    <property type="component" value="Chromosome"/>
</dbReference>
<feature type="domain" description="TonB-dependent receptor plug" evidence="1">
    <location>
        <begin position="44"/>
        <end position="87"/>
    </location>
</feature>
<dbReference type="KEGG" id="hqi:H9L05_02795"/>
<reference evidence="2 3" key="1">
    <citation type="submission" date="2020-08" db="EMBL/GenBank/DDBJ databases">
        <title>Genome sequence of Hymenobacter qilianensis JCM 19763T.</title>
        <authorList>
            <person name="Hyun D.-W."/>
            <person name="Bae J.-W."/>
        </authorList>
    </citation>
    <scope>NUCLEOTIDE SEQUENCE [LARGE SCALE GENOMIC DNA]</scope>
    <source>
        <strain evidence="2 3">JCM 19763</strain>
    </source>
</reference>
<evidence type="ECO:0000313" key="3">
    <source>
        <dbReference type="Proteomes" id="UP000516093"/>
    </source>
</evidence>
<dbReference type="Pfam" id="PF07715">
    <property type="entry name" value="Plug"/>
    <property type="match status" value="1"/>
</dbReference>
<evidence type="ECO:0000259" key="1">
    <source>
        <dbReference type="Pfam" id="PF07715"/>
    </source>
</evidence>
<dbReference type="RefSeq" id="WP_187732940.1">
    <property type="nucleotide sequence ID" value="NZ_CP060784.1"/>
</dbReference>
<dbReference type="Gene3D" id="2.170.130.10">
    <property type="entry name" value="TonB-dependent receptor, plug domain"/>
    <property type="match status" value="1"/>
</dbReference>
<protein>
    <submittedName>
        <fullName evidence="2">TonB-dependent receptor plug domain-containing protein</fullName>
    </submittedName>
</protein>
<dbReference type="EMBL" id="CP060784">
    <property type="protein sequence ID" value="QNP52697.1"/>
    <property type="molecule type" value="Genomic_DNA"/>
</dbReference>
<keyword evidence="2" id="KW-0675">Receptor</keyword>
<name>A0A7H0GWN1_9BACT</name>
<proteinExistence type="predicted"/>
<keyword evidence="3" id="KW-1185">Reference proteome</keyword>
<evidence type="ECO:0000313" key="2">
    <source>
        <dbReference type="EMBL" id="QNP52697.1"/>
    </source>
</evidence>
<dbReference type="SUPFAM" id="SSF56935">
    <property type="entry name" value="Porins"/>
    <property type="match status" value="1"/>
</dbReference>
<dbReference type="AlphaFoldDB" id="A0A7H0GWN1"/>
<organism evidence="2 3">
    <name type="scientific">Hymenobacter qilianensis</name>
    <dbReference type="NCBI Taxonomy" id="1385715"/>
    <lineage>
        <taxon>Bacteria</taxon>
        <taxon>Pseudomonadati</taxon>
        <taxon>Bacteroidota</taxon>
        <taxon>Cytophagia</taxon>
        <taxon>Cytophagales</taxon>
        <taxon>Hymenobacteraceae</taxon>
        <taxon>Hymenobacter</taxon>
    </lineage>
</organism>
<dbReference type="InterPro" id="IPR037066">
    <property type="entry name" value="Plug_dom_sf"/>
</dbReference>
<gene>
    <name evidence="2" type="ORF">H9L05_02795</name>
</gene>
<dbReference type="InterPro" id="IPR012910">
    <property type="entry name" value="Plug_dom"/>
</dbReference>